<dbReference type="Proteomes" id="UP000241762">
    <property type="component" value="Chromosome"/>
</dbReference>
<dbReference type="InterPro" id="IPR045257">
    <property type="entry name" value="E2/Pdx1"/>
</dbReference>
<dbReference type="EMBL" id="CP027845">
    <property type="protein sequence ID" value="AVP87809.1"/>
    <property type="molecule type" value="Genomic_DNA"/>
</dbReference>
<dbReference type="InterPro" id="IPR001078">
    <property type="entry name" value="2-oxoacid_DH_actylTfrase"/>
</dbReference>
<dbReference type="RefSeq" id="WP_106875041.1">
    <property type="nucleotide sequence ID" value="NZ_CP027845.1"/>
</dbReference>
<dbReference type="InterPro" id="IPR004167">
    <property type="entry name" value="PSBD"/>
</dbReference>
<evidence type="ECO:0000256" key="7">
    <source>
        <dbReference type="ARBA" id="ARBA00048370"/>
    </source>
</evidence>
<evidence type="ECO:0000313" key="12">
    <source>
        <dbReference type="EMBL" id="AVP87809.1"/>
    </source>
</evidence>
<dbReference type="Pfam" id="PF02817">
    <property type="entry name" value="E3_binding"/>
    <property type="match status" value="1"/>
</dbReference>
<dbReference type="PANTHER" id="PTHR23151">
    <property type="entry name" value="DIHYDROLIPOAMIDE ACETYL/SUCCINYL-TRANSFERASE-RELATED"/>
    <property type="match status" value="1"/>
</dbReference>
<keyword evidence="13" id="KW-1185">Reference proteome</keyword>
<dbReference type="FunFam" id="3.30.559.10:FF:000003">
    <property type="entry name" value="Acetyltransferase component of pyruvate dehydrogenase complex"/>
    <property type="match status" value="1"/>
</dbReference>
<comment type="catalytic activity">
    <reaction evidence="7 8">
        <text>N(6)-[(R)-dihydrolipoyl]-L-lysyl-[protein] + acetyl-CoA = N(6)-[(R)-S(8)-acetyldihydrolipoyl]-L-lysyl-[protein] + CoA</text>
        <dbReference type="Rhea" id="RHEA:17017"/>
        <dbReference type="Rhea" id="RHEA-COMP:10475"/>
        <dbReference type="Rhea" id="RHEA-COMP:10478"/>
        <dbReference type="ChEBI" id="CHEBI:57287"/>
        <dbReference type="ChEBI" id="CHEBI:57288"/>
        <dbReference type="ChEBI" id="CHEBI:83100"/>
        <dbReference type="ChEBI" id="CHEBI:83111"/>
        <dbReference type="EC" id="2.3.1.12"/>
    </reaction>
</comment>
<dbReference type="NCBIfam" id="TIGR01349">
    <property type="entry name" value="PDHac_trf_mito"/>
    <property type="match status" value="1"/>
</dbReference>
<dbReference type="OrthoDB" id="9805770at2"/>
<dbReference type="Gene3D" id="3.30.559.10">
    <property type="entry name" value="Chloramphenicol acetyltransferase-like domain"/>
    <property type="match status" value="1"/>
</dbReference>
<evidence type="ECO:0000256" key="6">
    <source>
        <dbReference type="ARBA" id="ARBA00025211"/>
    </source>
</evidence>
<keyword evidence="12" id="KW-0670">Pyruvate</keyword>
<dbReference type="Gene3D" id="2.40.50.100">
    <property type="match status" value="1"/>
</dbReference>
<evidence type="ECO:0000256" key="3">
    <source>
        <dbReference type="ARBA" id="ARBA00022679"/>
    </source>
</evidence>
<comment type="function">
    <text evidence="6">The pyruvate dehydrogenase complex catalyzes the overall conversion of pyruvate to acetyl-CoA and CO(2). It contains multiple copies of three enzymatic components: pyruvate dehydrogenase (E1), dihydrolipoamide acetyltransferase (E2) and lipoamide dehydrogenase (E3).</text>
</comment>
<dbReference type="SUPFAM" id="SSF52777">
    <property type="entry name" value="CoA-dependent acyltransferases"/>
    <property type="match status" value="1"/>
</dbReference>
<dbReference type="GO" id="GO:0004742">
    <property type="term" value="F:dihydrolipoyllysine-residue acetyltransferase activity"/>
    <property type="evidence" value="ECO:0007669"/>
    <property type="project" value="UniProtKB-UniRule"/>
</dbReference>
<evidence type="ECO:0000256" key="5">
    <source>
        <dbReference type="ARBA" id="ARBA00023315"/>
    </source>
</evidence>
<dbReference type="Pfam" id="PF00364">
    <property type="entry name" value="Biotin_lipoyl"/>
    <property type="match status" value="1"/>
</dbReference>
<dbReference type="InterPro" id="IPR036625">
    <property type="entry name" value="E3-bd_dom_sf"/>
</dbReference>
<dbReference type="PROSITE" id="PS51826">
    <property type="entry name" value="PSBD"/>
    <property type="match status" value="1"/>
</dbReference>
<evidence type="ECO:0000256" key="4">
    <source>
        <dbReference type="ARBA" id="ARBA00022823"/>
    </source>
</evidence>
<dbReference type="CDD" id="cd06849">
    <property type="entry name" value="lipoyl_domain"/>
    <property type="match status" value="1"/>
</dbReference>
<sequence>MPINILMPALSPTMTKGNLIKWYKKEGDEVSSGEVIFDVETDKATMEVEAPGDGKLGKIVIGDQSKDIAVGSIVGLLLEDGEEASNLQVPEKTPEPSSPKAEPEEKVHIEISAPACKSQAPEKPAEKVFVSPLAKRMAEQNNINLKTLQGSGPNNRVVKSDILAFLANNGLRVVAQEVELVPHSAMRVAIASRLTESKQTIPHFYLNIEAQVDELLKVRSAINSKSSTKISINDFIIKACGLALKELPGVNSSWSDEGIKRYSSVDVSVAVSVDQGLITPIIKDTDLKSLSNISNEMKSLATRAKENKLKLEEFQGGNFTISNLGMFGIKHFAAIINPPQSCILAVGALNQKPVVKDGQIVVGNVIEFTLSCDHRVVDGVLGAEFLKLLKGYLEEPLSILI</sequence>
<organism evidence="12 13">
    <name type="scientific">Candidatus Phycorickettsia trachydisci</name>
    <dbReference type="NCBI Taxonomy" id="2115978"/>
    <lineage>
        <taxon>Bacteria</taxon>
        <taxon>Pseudomonadati</taxon>
        <taxon>Pseudomonadota</taxon>
        <taxon>Alphaproteobacteria</taxon>
        <taxon>Rickettsiales</taxon>
        <taxon>Rickettsiaceae</taxon>
        <taxon>Candidatus Phycorickettsia</taxon>
    </lineage>
</organism>
<evidence type="ECO:0000259" key="11">
    <source>
        <dbReference type="PROSITE" id="PS51826"/>
    </source>
</evidence>
<dbReference type="PROSITE" id="PS50968">
    <property type="entry name" value="BIOTINYL_LIPOYL"/>
    <property type="match status" value="1"/>
</dbReference>
<reference evidence="12 13" key="1">
    <citation type="submission" date="2018-03" db="EMBL/GenBank/DDBJ databases">
        <title>A gene transfer event suggests a long-term partnership between eustigmatophyte algae and a novel lineage of endosymbiotic bacteria.</title>
        <authorList>
            <person name="Yurchenko T."/>
            <person name="Sevcikova T."/>
            <person name="Pribyl P."/>
            <person name="El Karkouri K."/>
            <person name="Klimes V."/>
            <person name="Amaral R."/>
            <person name="Zbrankova V."/>
            <person name="Kim E."/>
            <person name="Raoult D."/>
            <person name="Santos L.M.A."/>
            <person name="Elias M."/>
        </authorList>
    </citation>
    <scope>NUCLEOTIDE SEQUENCE [LARGE SCALE GENOMIC DNA]</scope>
    <source>
        <strain evidence="12">CCALA 838</strain>
    </source>
</reference>
<dbReference type="PROSITE" id="PS00189">
    <property type="entry name" value="LIPOYL"/>
    <property type="match status" value="1"/>
</dbReference>
<name>A0A2P1P960_9RICK</name>
<evidence type="ECO:0000256" key="1">
    <source>
        <dbReference type="ARBA" id="ARBA00007317"/>
    </source>
</evidence>
<feature type="domain" description="Lipoyl-binding" evidence="10">
    <location>
        <begin position="2"/>
        <end position="81"/>
    </location>
</feature>
<evidence type="ECO:0000256" key="8">
    <source>
        <dbReference type="RuleBase" id="RU361137"/>
    </source>
</evidence>
<protein>
    <recommendedName>
        <fullName evidence="8">Acetyltransferase component of pyruvate dehydrogenase complex</fullName>
        <ecNumber evidence="8">2.3.1.12</ecNumber>
    </recommendedName>
</protein>
<dbReference type="Gene3D" id="4.10.320.10">
    <property type="entry name" value="E3-binding domain"/>
    <property type="match status" value="1"/>
</dbReference>
<dbReference type="SUPFAM" id="SSF51230">
    <property type="entry name" value="Single hybrid motif"/>
    <property type="match status" value="1"/>
</dbReference>
<proteinExistence type="inferred from homology"/>
<comment type="cofactor">
    <cofactor evidence="8">
        <name>(R)-lipoate</name>
        <dbReference type="ChEBI" id="CHEBI:83088"/>
    </cofactor>
    <text evidence="8">Binds 1 lipoyl cofactor covalently.</text>
</comment>
<comment type="subunit">
    <text evidence="2">Forms a 24-polypeptide structural core with octahedral symmetry.</text>
</comment>
<dbReference type="InterPro" id="IPR006257">
    <property type="entry name" value="LAT1"/>
</dbReference>
<dbReference type="InterPro" id="IPR011053">
    <property type="entry name" value="Single_hybrid_motif"/>
</dbReference>
<keyword evidence="5 8" id="KW-0012">Acyltransferase</keyword>
<dbReference type="SUPFAM" id="SSF47005">
    <property type="entry name" value="Peripheral subunit-binding domain of 2-oxo acid dehydrogenase complex"/>
    <property type="match status" value="1"/>
</dbReference>
<comment type="similarity">
    <text evidence="1 8">Belongs to the 2-oxoacid dehydrogenase family.</text>
</comment>
<dbReference type="GO" id="GO:0045254">
    <property type="term" value="C:pyruvate dehydrogenase complex"/>
    <property type="evidence" value="ECO:0007669"/>
    <property type="project" value="UniProtKB-UniRule"/>
</dbReference>
<dbReference type="AlphaFoldDB" id="A0A2P1P960"/>
<dbReference type="InterPro" id="IPR023213">
    <property type="entry name" value="CAT-like_dom_sf"/>
</dbReference>
<dbReference type="Pfam" id="PF00198">
    <property type="entry name" value="2-oxoacid_dh"/>
    <property type="match status" value="1"/>
</dbReference>
<evidence type="ECO:0000259" key="10">
    <source>
        <dbReference type="PROSITE" id="PS50968"/>
    </source>
</evidence>
<feature type="domain" description="Peripheral subunit-binding (PSBD)" evidence="11">
    <location>
        <begin position="129"/>
        <end position="166"/>
    </location>
</feature>
<accession>A0A2P1P960</accession>
<feature type="region of interest" description="Disordered" evidence="9">
    <location>
        <begin position="84"/>
        <end position="104"/>
    </location>
</feature>
<dbReference type="GO" id="GO:0006086">
    <property type="term" value="P:pyruvate decarboxylation to acetyl-CoA"/>
    <property type="evidence" value="ECO:0007669"/>
    <property type="project" value="InterPro"/>
</dbReference>
<evidence type="ECO:0000256" key="9">
    <source>
        <dbReference type="SAM" id="MobiDB-lite"/>
    </source>
</evidence>
<keyword evidence="4 8" id="KW-0450">Lipoyl</keyword>
<gene>
    <name evidence="12" type="ORF">phytr_8780</name>
</gene>
<dbReference type="InterPro" id="IPR000089">
    <property type="entry name" value="Biotin_lipoyl"/>
</dbReference>
<dbReference type="EC" id="2.3.1.12" evidence="8"/>
<dbReference type="FunFam" id="2.40.50.100:FF:000010">
    <property type="entry name" value="Acetyltransferase component of pyruvate dehydrogenase complex"/>
    <property type="match status" value="1"/>
</dbReference>
<evidence type="ECO:0000256" key="2">
    <source>
        <dbReference type="ARBA" id="ARBA00011484"/>
    </source>
</evidence>
<evidence type="ECO:0000313" key="13">
    <source>
        <dbReference type="Proteomes" id="UP000241762"/>
    </source>
</evidence>
<dbReference type="KEGG" id="ptc:phytr_8780"/>
<keyword evidence="3 8" id="KW-0808">Transferase</keyword>
<dbReference type="InterPro" id="IPR003016">
    <property type="entry name" value="2-oxoA_DH_lipoyl-BS"/>
</dbReference>
<dbReference type="PANTHER" id="PTHR23151:SF90">
    <property type="entry name" value="DIHYDROLIPOYLLYSINE-RESIDUE ACETYLTRANSFERASE COMPONENT OF PYRUVATE DEHYDROGENASE COMPLEX, MITOCHONDRIAL-RELATED"/>
    <property type="match status" value="1"/>
</dbReference>